<comment type="function">
    <text evidence="4">Removes the phosphate from trehalose 6-phosphate to produce free trehalose.</text>
</comment>
<dbReference type="GO" id="GO:0005992">
    <property type="term" value="P:trehalose biosynthetic process"/>
    <property type="evidence" value="ECO:0007669"/>
    <property type="project" value="UniProtKB-UniPathway"/>
</dbReference>
<comment type="similarity">
    <text evidence="2 4">Belongs to the trehalose phosphatase family.</text>
</comment>
<dbReference type="Pfam" id="PF02358">
    <property type="entry name" value="Trehalose_PPase"/>
    <property type="match status" value="1"/>
</dbReference>
<evidence type="ECO:0000313" key="6">
    <source>
        <dbReference type="Proteomes" id="UP000236340"/>
    </source>
</evidence>
<dbReference type="NCBIfam" id="TIGR00685">
    <property type="entry name" value="T6PP"/>
    <property type="match status" value="1"/>
</dbReference>
<accession>A0A2K2H741</accession>
<dbReference type="Gene3D" id="3.30.70.1020">
    <property type="entry name" value="Trehalose-6-phosphate phosphatase related protein, domain 2"/>
    <property type="match status" value="1"/>
</dbReference>
<keyword evidence="4" id="KW-0460">Magnesium</keyword>
<name>A0A2K2H741_9BACT</name>
<comment type="caution">
    <text evidence="5">The sequence shown here is derived from an EMBL/GenBank/DDBJ whole genome shotgun (WGS) entry which is preliminary data.</text>
</comment>
<comment type="cofactor">
    <cofactor evidence="4">
        <name>Mg(2+)</name>
        <dbReference type="ChEBI" id="CHEBI:18420"/>
    </cofactor>
</comment>
<dbReference type="InterPro" id="IPR003337">
    <property type="entry name" value="Trehalose_PPase"/>
</dbReference>
<evidence type="ECO:0000256" key="2">
    <source>
        <dbReference type="ARBA" id="ARBA00008770"/>
    </source>
</evidence>
<dbReference type="Proteomes" id="UP000236340">
    <property type="component" value="Unassembled WGS sequence"/>
</dbReference>
<evidence type="ECO:0000256" key="4">
    <source>
        <dbReference type="RuleBase" id="RU361117"/>
    </source>
</evidence>
<dbReference type="SUPFAM" id="SSF56784">
    <property type="entry name" value="HAD-like"/>
    <property type="match status" value="1"/>
</dbReference>
<proteinExistence type="inferred from homology"/>
<dbReference type="InterPro" id="IPR006379">
    <property type="entry name" value="HAD-SF_hydro_IIB"/>
</dbReference>
<dbReference type="AlphaFoldDB" id="A0A2K2H741"/>
<organism evidence="5 6">
    <name type="scientific">Geothermobacter hydrogeniphilus</name>
    <dbReference type="NCBI Taxonomy" id="1969733"/>
    <lineage>
        <taxon>Bacteria</taxon>
        <taxon>Pseudomonadati</taxon>
        <taxon>Thermodesulfobacteriota</taxon>
        <taxon>Desulfuromonadia</taxon>
        <taxon>Desulfuromonadales</taxon>
        <taxon>Geothermobacteraceae</taxon>
        <taxon>Geothermobacter</taxon>
    </lineage>
</organism>
<dbReference type="GO" id="GO:0046872">
    <property type="term" value="F:metal ion binding"/>
    <property type="evidence" value="ECO:0007669"/>
    <property type="project" value="UniProtKB-KW"/>
</dbReference>
<dbReference type="InterPro" id="IPR036412">
    <property type="entry name" value="HAD-like_sf"/>
</dbReference>
<dbReference type="InterPro" id="IPR023214">
    <property type="entry name" value="HAD_sf"/>
</dbReference>
<comment type="catalytic activity">
    <reaction evidence="4">
        <text>alpha,alpha-trehalose 6-phosphate + H2O = alpha,alpha-trehalose + phosphate</text>
        <dbReference type="Rhea" id="RHEA:23420"/>
        <dbReference type="ChEBI" id="CHEBI:15377"/>
        <dbReference type="ChEBI" id="CHEBI:16551"/>
        <dbReference type="ChEBI" id="CHEBI:43474"/>
        <dbReference type="ChEBI" id="CHEBI:58429"/>
        <dbReference type="EC" id="3.1.3.12"/>
    </reaction>
</comment>
<dbReference type="EMBL" id="PPFX01000039">
    <property type="protein sequence ID" value="PNU19118.1"/>
    <property type="molecule type" value="Genomic_DNA"/>
</dbReference>
<dbReference type="RefSeq" id="WP_103116363.1">
    <property type="nucleotide sequence ID" value="NZ_PPFX01000039.1"/>
</dbReference>
<dbReference type="NCBIfam" id="TIGR01484">
    <property type="entry name" value="HAD-SF-IIB"/>
    <property type="match status" value="1"/>
</dbReference>
<dbReference type="PANTHER" id="PTHR43768:SF3">
    <property type="entry name" value="TREHALOSE 6-PHOSPHATE PHOSPHATASE"/>
    <property type="match status" value="1"/>
</dbReference>
<keyword evidence="3 4" id="KW-0378">Hydrolase</keyword>
<dbReference type="UniPathway" id="UPA00299"/>
<dbReference type="GO" id="GO:0004805">
    <property type="term" value="F:trehalose-phosphatase activity"/>
    <property type="evidence" value="ECO:0007669"/>
    <property type="project" value="UniProtKB-EC"/>
</dbReference>
<gene>
    <name evidence="5" type="primary">otsB</name>
    <name evidence="5" type="ORF">C2E25_14060</name>
</gene>
<dbReference type="Gene3D" id="3.40.50.1000">
    <property type="entry name" value="HAD superfamily/HAD-like"/>
    <property type="match status" value="1"/>
</dbReference>
<comment type="pathway">
    <text evidence="1 4">Glycan biosynthesis; trehalose biosynthesis.</text>
</comment>
<evidence type="ECO:0000313" key="5">
    <source>
        <dbReference type="EMBL" id="PNU19118.1"/>
    </source>
</evidence>
<dbReference type="OrthoDB" id="414934at2"/>
<protein>
    <recommendedName>
        <fullName evidence="4">Trehalose 6-phosphate phosphatase</fullName>
        <ecNumber evidence="4">3.1.3.12</ecNumber>
    </recommendedName>
</protein>
<dbReference type="EC" id="3.1.3.12" evidence="4"/>
<keyword evidence="4" id="KW-0479">Metal-binding</keyword>
<evidence type="ECO:0000256" key="3">
    <source>
        <dbReference type="ARBA" id="ARBA00022801"/>
    </source>
</evidence>
<dbReference type="PANTHER" id="PTHR43768">
    <property type="entry name" value="TREHALOSE 6-PHOSPHATE PHOSPHATASE"/>
    <property type="match status" value="1"/>
</dbReference>
<evidence type="ECO:0000256" key="1">
    <source>
        <dbReference type="ARBA" id="ARBA00005199"/>
    </source>
</evidence>
<reference evidence="5 6" key="1">
    <citation type="journal article" date="2018" name="Genome Announc.">
        <title>Genome Sequence of Geothermobacter sp. HR-1 Iron Reducer from the Loihi Seamount.</title>
        <authorList>
            <person name="Smith H."/>
            <person name="Abuyen K."/>
            <person name="Tremblay J."/>
            <person name="Savalia P."/>
            <person name="Perez-Rodriguez I."/>
            <person name="Emerson D."/>
            <person name="Tully B."/>
            <person name="Amend J."/>
        </authorList>
    </citation>
    <scope>NUCLEOTIDE SEQUENCE [LARGE SCALE GENOMIC DNA]</scope>
    <source>
        <strain evidence="5 6">HR-1</strain>
    </source>
</reference>
<dbReference type="InterPro" id="IPR044651">
    <property type="entry name" value="OTSB-like"/>
</dbReference>
<sequence>MSEIPTAGLPADFWLRVERASQRLLMLDYDGTLAPFVPDRDRAFPYPGIRELLSELLVLQRTRLVIVTGRAVADMPPLLQLEPLPEIWGCHGWERRLAGGDIRRVELPVSVEGCLQRAWSRAVKAGIETHLERKPASLAIHWRGLDEARKARLEEIAGREWATLAADNDLQLHPFDGGLELRCPGRTKGDAVRELRAESPSGTLAVYLGDDLTDEDAFAVLGEGDVGILVREQPRASRASCRLRPPDQLLEFLRTWLRVCRHGG</sequence>